<dbReference type="GO" id="GO:0005886">
    <property type="term" value="C:plasma membrane"/>
    <property type="evidence" value="ECO:0007669"/>
    <property type="project" value="UniProtKB-SubCell"/>
</dbReference>
<dbReference type="STRING" id="1280954.HPO_07924"/>
<feature type="transmembrane region" description="Helical" evidence="5">
    <location>
        <begin position="192"/>
        <end position="215"/>
    </location>
</feature>
<feature type="transmembrane region" description="Helical" evidence="5">
    <location>
        <begin position="30"/>
        <end position="47"/>
    </location>
</feature>
<feature type="transmembrane region" description="Helical" evidence="5">
    <location>
        <begin position="159"/>
        <end position="180"/>
    </location>
</feature>
<comment type="similarity">
    <text evidence="5">Belongs to the 4-toluene sulfonate uptake permease (TSUP) (TC 2.A.102) family.</text>
</comment>
<feature type="transmembrane region" description="Helical" evidence="5">
    <location>
        <begin position="227"/>
        <end position="251"/>
    </location>
</feature>
<evidence type="ECO:0000313" key="6">
    <source>
        <dbReference type="EMBL" id="KCZ98811.1"/>
    </source>
</evidence>
<feature type="transmembrane region" description="Helical" evidence="5">
    <location>
        <begin position="7"/>
        <end position="24"/>
    </location>
</feature>
<keyword evidence="2 5" id="KW-0812">Transmembrane</keyword>
<dbReference type="eggNOG" id="COG0730">
    <property type="taxonomic scope" value="Bacteria"/>
</dbReference>
<feature type="transmembrane region" description="Helical" evidence="5">
    <location>
        <begin position="59"/>
        <end position="76"/>
    </location>
</feature>
<keyword evidence="5" id="KW-1003">Cell membrane</keyword>
<dbReference type="Pfam" id="PF01925">
    <property type="entry name" value="TauE"/>
    <property type="match status" value="1"/>
</dbReference>
<dbReference type="RefSeq" id="WP_035596769.1">
    <property type="nucleotide sequence ID" value="NZ_ARYM01000008.1"/>
</dbReference>
<dbReference type="InterPro" id="IPR002781">
    <property type="entry name" value="TM_pro_TauE-like"/>
</dbReference>
<accession>A0A062VEN5</accession>
<evidence type="ECO:0000313" key="7">
    <source>
        <dbReference type="Proteomes" id="UP000027100"/>
    </source>
</evidence>
<feature type="transmembrane region" description="Helical" evidence="5">
    <location>
        <begin position="263"/>
        <end position="280"/>
    </location>
</feature>
<evidence type="ECO:0000256" key="4">
    <source>
        <dbReference type="ARBA" id="ARBA00023136"/>
    </source>
</evidence>
<dbReference type="AlphaFoldDB" id="A0A062VEN5"/>
<proteinExistence type="inferred from homology"/>
<comment type="caution">
    <text evidence="6">The sequence shown here is derived from an EMBL/GenBank/DDBJ whole genome shotgun (WGS) entry which is preliminary data.</text>
</comment>
<gene>
    <name evidence="6" type="ORF">HPO_07924</name>
</gene>
<feature type="transmembrane region" description="Helical" evidence="5">
    <location>
        <begin position="96"/>
        <end position="114"/>
    </location>
</feature>
<evidence type="ECO:0000256" key="1">
    <source>
        <dbReference type="ARBA" id="ARBA00004141"/>
    </source>
</evidence>
<feature type="transmembrane region" description="Helical" evidence="5">
    <location>
        <begin position="121"/>
        <end position="139"/>
    </location>
</feature>
<keyword evidence="4 5" id="KW-0472">Membrane</keyword>
<dbReference type="PATRIC" id="fig|1280954.3.peg.1606"/>
<dbReference type="EMBL" id="ARYM01000008">
    <property type="protein sequence ID" value="KCZ98811.1"/>
    <property type="molecule type" value="Genomic_DNA"/>
</dbReference>
<sequence length="315" mass="32362">MILTPETLLFIAAMLAAGALAGFVAGLFGIGGGFVVVPALASVLTILSAGSDAIAPDKIMHVAIGTSLATIIFTSMRSVQAHAKRGAVDFEILRSWTPWVVIGVVLGLLVAQYLDGHALKVTFGVGVFIMSWHFLFPVLTRRGPVSTEMPKGFMRGGLGSVLGGYCTLLGIGGGTPAVLIMTLSGQPMHRAVATAAGFGTIIAVPGTIGSIIAGFGQTGLPFGSLGYVNVIAALAITSMSVITAPWGVAVAHNLNATHLRRALGLYLLVTSSIMLVSAFSPPPRSVTPFNVETAPAVSTMSADISVQNLEQDHGI</sequence>
<comment type="subcellular location">
    <subcellularLocation>
        <location evidence="5">Cell membrane</location>
        <topology evidence="5">Multi-pass membrane protein</topology>
    </subcellularLocation>
    <subcellularLocation>
        <location evidence="1">Membrane</location>
        <topology evidence="1">Multi-pass membrane protein</topology>
    </subcellularLocation>
</comment>
<keyword evidence="3 5" id="KW-1133">Transmembrane helix</keyword>
<evidence type="ECO:0000256" key="2">
    <source>
        <dbReference type="ARBA" id="ARBA00022692"/>
    </source>
</evidence>
<keyword evidence="7" id="KW-1185">Reference proteome</keyword>
<protein>
    <recommendedName>
        <fullName evidence="5">Probable membrane transporter protein</fullName>
    </recommendedName>
</protein>
<evidence type="ECO:0000256" key="5">
    <source>
        <dbReference type="RuleBase" id="RU363041"/>
    </source>
</evidence>
<evidence type="ECO:0000256" key="3">
    <source>
        <dbReference type="ARBA" id="ARBA00022989"/>
    </source>
</evidence>
<dbReference type="PANTHER" id="PTHR43483">
    <property type="entry name" value="MEMBRANE TRANSPORTER PROTEIN HI_0806-RELATED"/>
    <property type="match status" value="1"/>
</dbReference>
<dbReference type="OrthoDB" id="457670at2"/>
<dbReference type="Proteomes" id="UP000027100">
    <property type="component" value="Unassembled WGS sequence"/>
</dbReference>
<dbReference type="PANTHER" id="PTHR43483:SF3">
    <property type="entry name" value="MEMBRANE TRANSPORTER PROTEIN HI_0806-RELATED"/>
    <property type="match status" value="1"/>
</dbReference>
<reference evidence="6 7" key="1">
    <citation type="journal article" date="2014" name="Antonie Van Leeuwenhoek">
        <title>Hyphomonas beringensis sp. nov. and Hyphomonas chukchiensis sp. nov., isolated from surface seawater of the Bering Sea and Chukchi Sea.</title>
        <authorList>
            <person name="Li C."/>
            <person name="Lai Q."/>
            <person name="Li G."/>
            <person name="Dong C."/>
            <person name="Wang J."/>
            <person name="Liao Y."/>
            <person name="Shao Z."/>
        </authorList>
    </citation>
    <scope>NUCLEOTIDE SEQUENCE [LARGE SCALE GENOMIC DNA]</scope>
    <source>
        <strain evidence="6 7">PS728</strain>
    </source>
</reference>
<organism evidence="6 7">
    <name type="scientific">Hyphomonas polymorpha PS728</name>
    <dbReference type="NCBI Taxonomy" id="1280954"/>
    <lineage>
        <taxon>Bacteria</taxon>
        <taxon>Pseudomonadati</taxon>
        <taxon>Pseudomonadota</taxon>
        <taxon>Alphaproteobacteria</taxon>
        <taxon>Hyphomonadales</taxon>
        <taxon>Hyphomonadaceae</taxon>
        <taxon>Hyphomonas</taxon>
    </lineage>
</organism>
<name>A0A062VEN5_9PROT</name>